<organism evidence="4 5">
    <name type="scientific">Enterococcus sulfureus ATCC 49903</name>
    <dbReference type="NCBI Taxonomy" id="1140003"/>
    <lineage>
        <taxon>Bacteria</taxon>
        <taxon>Bacillati</taxon>
        <taxon>Bacillota</taxon>
        <taxon>Bacilli</taxon>
        <taxon>Lactobacillales</taxon>
        <taxon>Enterococcaceae</taxon>
        <taxon>Enterococcus</taxon>
    </lineage>
</organism>
<feature type="binding site" evidence="1">
    <location>
        <position position="144"/>
    </location>
    <ligand>
        <name>Ni(2+)</name>
        <dbReference type="ChEBI" id="CHEBI:49786"/>
    </ligand>
</feature>
<dbReference type="PANTHER" id="PTHR40068:SF1">
    <property type="entry name" value="TRANSCRIPTION REPRESSOR NIAR-RELATED"/>
    <property type="match status" value="1"/>
</dbReference>
<protein>
    <recommendedName>
        <fullName evidence="6">Transcriptional regulator</fullName>
    </recommendedName>
</protein>
<accession>S0P2T9</accession>
<feature type="binding site" evidence="1">
    <location>
        <position position="75"/>
    </location>
    <ligand>
        <name>Ni(2+)</name>
        <dbReference type="ChEBI" id="CHEBI:49786"/>
    </ligand>
</feature>
<dbReference type="RefSeq" id="WP_016186278.1">
    <property type="nucleotide sequence ID" value="NZ_ASWO01000007.1"/>
</dbReference>
<dbReference type="EMBL" id="ASWO01000007">
    <property type="protein sequence ID" value="EOT83123.1"/>
    <property type="molecule type" value="Genomic_DNA"/>
</dbReference>
<feature type="domain" description="Helix-turn-helix type 11" evidence="3">
    <location>
        <begin position="6"/>
        <end position="58"/>
    </location>
</feature>
<reference evidence="4 5" key="1">
    <citation type="submission" date="2013-03" db="EMBL/GenBank/DDBJ databases">
        <title>The Genome Sequence of Enterococcus sulfureus ATCC_49903 (PacBio/Illumina hybrid assembly).</title>
        <authorList>
            <consortium name="The Broad Institute Genomics Platform"/>
            <consortium name="The Broad Institute Genome Sequencing Center for Infectious Disease"/>
            <person name="Earl A."/>
            <person name="Russ C."/>
            <person name="Gilmore M."/>
            <person name="Surin D."/>
            <person name="Walker B."/>
            <person name="Young S."/>
            <person name="Zeng Q."/>
            <person name="Gargeya S."/>
            <person name="Fitzgerald M."/>
            <person name="Haas B."/>
            <person name="Abouelleil A."/>
            <person name="Allen A.W."/>
            <person name="Alvarado L."/>
            <person name="Arachchi H.M."/>
            <person name="Berlin A.M."/>
            <person name="Chapman S.B."/>
            <person name="Gainer-Dewar J."/>
            <person name="Goldberg J."/>
            <person name="Griggs A."/>
            <person name="Gujja S."/>
            <person name="Hansen M."/>
            <person name="Howarth C."/>
            <person name="Imamovic A."/>
            <person name="Ireland A."/>
            <person name="Larimer J."/>
            <person name="McCowan C."/>
            <person name="Murphy C."/>
            <person name="Pearson M."/>
            <person name="Poon T.W."/>
            <person name="Priest M."/>
            <person name="Roberts A."/>
            <person name="Saif S."/>
            <person name="Shea T."/>
            <person name="Sisk P."/>
            <person name="Sykes S."/>
            <person name="Wortman J."/>
            <person name="Nusbaum C."/>
            <person name="Birren B."/>
        </authorList>
    </citation>
    <scope>NUCLEOTIDE SEQUENCE [LARGE SCALE GENOMIC DNA]</scope>
    <source>
        <strain evidence="4 5">ATCC 49903</strain>
    </source>
</reference>
<comment type="caution">
    <text evidence="4">The sequence shown here is derived from an EMBL/GenBank/DDBJ whole genome shotgun (WGS) entry which is preliminary data.</text>
</comment>
<evidence type="ECO:0000313" key="5">
    <source>
        <dbReference type="Proteomes" id="UP000015961"/>
    </source>
</evidence>
<evidence type="ECO:0000313" key="4">
    <source>
        <dbReference type="EMBL" id="EOT83123.1"/>
    </source>
</evidence>
<gene>
    <name evidence="4" type="ORF">I573_02236</name>
</gene>
<dbReference type="InterPro" id="IPR026043">
    <property type="entry name" value="NadR"/>
</dbReference>
<dbReference type="Pfam" id="PF02829">
    <property type="entry name" value="3H"/>
    <property type="match status" value="1"/>
</dbReference>
<proteinExistence type="predicted"/>
<feature type="domain" description="3H" evidence="2">
    <location>
        <begin position="71"/>
        <end position="167"/>
    </location>
</feature>
<keyword evidence="1" id="KW-0533">Nickel</keyword>
<dbReference type="InterPro" id="IPR036388">
    <property type="entry name" value="WH-like_DNA-bd_sf"/>
</dbReference>
<sequence length="174" mass="19513">MKGEERRALILESLGQAQQPISASRFAKRFVVSRQIIVGDIALLRASGHEIIATARGYLLEHATTGKEVTIAVCHTPEEVLDELTIFVTHHIDVINVMVDHAIYGEIQSPLEITSMEDAHDFVEKYHQSKEKLLSNLTNGVHLHTIRYQDEADLRAAKQALATRGFLFSENEVE</sequence>
<name>S0P2T9_9ENTE</name>
<dbReference type="STRING" id="1140003.OMY_01846"/>
<dbReference type="InterPro" id="IPR013196">
    <property type="entry name" value="HTH_11"/>
</dbReference>
<evidence type="ECO:0000259" key="2">
    <source>
        <dbReference type="Pfam" id="PF02829"/>
    </source>
</evidence>
<dbReference type="SUPFAM" id="SSF46785">
    <property type="entry name" value="Winged helix' DNA-binding domain"/>
    <property type="match status" value="1"/>
</dbReference>
<dbReference type="GO" id="GO:0046872">
    <property type="term" value="F:metal ion binding"/>
    <property type="evidence" value="ECO:0007669"/>
    <property type="project" value="UniProtKB-KW"/>
</dbReference>
<dbReference type="PATRIC" id="fig|1140003.3.peg.1780"/>
<keyword evidence="5" id="KW-1185">Reference proteome</keyword>
<dbReference type="InterPro" id="IPR036390">
    <property type="entry name" value="WH_DNA-bd_sf"/>
</dbReference>
<dbReference type="Gene3D" id="3.30.1340.20">
    <property type="entry name" value="3H domain"/>
    <property type="match status" value="1"/>
</dbReference>
<evidence type="ECO:0008006" key="6">
    <source>
        <dbReference type="Google" id="ProtNLM"/>
    </source>
</evidence>
<dbReference type="eggNOG" id="COG1827">
    <property type="taxonomic scope" value="Bacteria"/>
</dbReference>
<keyword evidence="1" id="KW-0479">Metal-binding</keyword>
<feature type="binding site" evidence="1">
    <location>
        <position position="83"/>
    </location>
    <ligand>
        <name>Ni(2+)</name>
        <dbReference type="ChEBI" id="CHEBI:49786"/>
    </ligand>
</feature>
<dbReference type="Pfam" id="PF08279">
    <property type="entry name" value="HTH_11"/>
    <property type="match status" value="1"/>
</dbReference>
<dbReference type="AlphaFoldDB" id="S0P2T9"/>
<feature type="binding site" evidence="1">
    <location>
        <position position="142"/>
    </location>
    <ligand>
        <name>Ni(2+)</name>
        <dbReference type="ChEBI" id="CHEBI:49786"/>
    </ligand>
</feature>
<dbReference type="InterPro" id="IPR004173">
    <property type="entry name" value="3H_domain"/>
</dbReference>
<dbReference type="SUPFAM" id="SSF75500">
    <property type="entry name" value="Putative transcriptional regulator TM1602, C-terminal domain"/>
    <property type="match status" value="1"/>
</dbReference>
<dbReference type="InterPro" id="IPR035922">
    <property type="entry name" value="3H_dom_sf"/>
</dbReference>
<dbReference type="PANTHER" id="PTHR40068">
    <property type="entry name" value="TRANSCRIPTION REPRESSOR NIAR-RELATED"/>
    <property type="match status" value="1"/>
</dbReference>
<evidence type="ECO:0000259" key="3">
    <source>
        <dbReference type="Pfam" id="PF08279"/>
    </source>
</evidence>
<dbReference type="Gene3D" id="1.10.10.10">
    <property type="entry name" value="Winged helix-like DNA-binding domain superfamily/Winged helix DNA-binding domain"/>
    <property type="match status" value="1"/>
</dbReference>
<dbReference type="OrthoDB" id="9792661at2"/>
<dbReference type="PIRSF" id="PIRSF037847">
    <property type="entry name" value="NiaR"/>
    <property type="match status" value="1"/>
</dbReference>
<dbReference type="Proteomes" id="UP000015961">
    <property type="component" value="Unassembled WGS sequence"/>
</dbReference>
<evidence type="ECO:0000256" key="1">
    <source>
        <dbReference type="PIRSR" id="PIRSR037847-1"/>
    </source>
</evidence>